<keyword evidence="2" id="KW-0472">Membrane</keyword>
<dbReference type="Proteomes" id="UP000001593">
    <property type="component" value="Unassembled WGS sequence"/>
</dbReference>
<dbReference type="PROSITE" id="PS50835">
    <property type="entry name" value="IG_LIKE"/>
    <property type="match status" value="2"/>
</dbReference>
<name>A7S6L7_NEMVE</name>
<dbReference type="InterPro" id="IPR007110">
    <property type="entry name" value="Ig-like_dom"/>
</dbReference>
<dbReference type="STRING" id="45351.A7S6L7"/>
<dbReference type="InterPro" id="IPR036179">
    <property type="entry name" value="Ig-like_dom_sf"/>
</dbReference>
<dbReference type="PANTHER" id="PTHR11640:SF158">
    <property type="entry name" value="V-SET AND IMMUNOGLOBULIN DOMAIN-CONTAINING PROTEIN 10-LIKE 2"/>
    <property type="match status" value="1"/>
</dbReference>
<dbReference type="SMART" id="SM00408">
    <property type="entry name" value="IGc2"/>
    <property type="match status" value="2"/>
</dbReference>
<feature type="non-terminal residue" evidence="7">
    <location>
        <position position="160"/>
    </location>
</feature>
<dbReference type="Pfam" id="PF13927">
    <property type="entry name" value="Ig_3"/>
    <property type="match status" value="2"/>
</dbReference>
<evidence type="ECO:0000256" key="5">
    <source>
        <dbReference type="ARBA" id="ARBA00023319"/>
    </source>
</evidence>
<accession>A7S6L7</accession>
<dbReference type="InParanoid" id="A7S6L7"/>
<dbReference type="GO" id="GO:0016020">
    <property type="term" value="C:membrane"/>
    <property type="evidence" value="ECO:0007669"/>
    <property type="project" value="UniProtKB-SubCell"/>
</dbReference>
<dbReference type="HOGENOM" id="CLU_1656550_0_0_1"/>
<dbReference type="AlphaFoldDB" id="A7S6L7"/>
<dbReference type="SUPFAM" id="SSF48726">
    <property type="entry name" value="Immunoglobulin"/>
    <property type="match status" value="2"/>
</dbReference>
<feature type="domain" description="Ig-like" evidence="6">
    <location>
        <begin position="92"/>
        <end position="160"/>
    </location>
</feature>
<dbReference type="PANTHER" id="PTHR11640">
    <property type="entry name" value="NEPHRIN"/>
    <property type="match status" value="1"/>
</dbReference>
<evidence type="ECO:0000313" key="8">
    <source>
        <dbReference type="Proteomes" id="UP000001593"/>
    </source>
</evidence>
<dbReference type="CDD" id="cd00096">
    <property type="entry name" value="Ig"/>
    <property type="match status" value="1"/>
</dbReference>
<evidence type="ECO:0000259" key="6">
    <source>
        <dbReference type="PROSITE" id="PS50835"/>
    </source>
</evidence>
<keyword evidence="8" id="KW-1185">Reference proteome</keyword>
<proteinExistence type="predicted"/>
<gene>
    <name evidence="7" type="ORF">NEMVEDRAFT_v1g106489</name>
</gene>
<evidence type="ECO:0000256" key="4">
    <source>
        <dbReference type="ARBA" id="ARBA00023180"/>
    </source>
</evidence>
<dbReference type="Gene3D" id="2.60.40.10">
    <property type="entry name" value="Immunoglobulins"/>
    <property type="match status" value="2"/>
</dbReference>
<sequence>PPTITFAPTNTTVTEGSPAVLHCNATGIPNPVIDWVGPRGQNLSPGSTFPFPNITRNDAGLYNCRARNKVGVVISQAYIDVLYTHHTLFPDPPVAHVRPATLSVQEGASVVSLSCDATGNPSPRVQWRKSGSDAVISSQKVLVLQNLTRLDAGVYQCTAS</sequence>
<keyword evidence="5" id="KW-0393">Immunoglobulin domain</keyword>
<evidence type="ECO:0000256" key="2">
    <source>
        <dbReference type="ARBA" id="ARBA00023136"/>
    </source>
</evidence>
<keyword evidence="4" id="KW-0325">Glycoprotein</keyword>
<feature type="domain" description="Ig-like" evidence="6">
    <location>
        <begin position="2"/>
        <end position="80"/>
    </location>
</feature>
<dbReference type="PhylomeDB" id="A7S6L7"/>
<dbReference type="SMART" id="SM00409">
    <property type="entry name" value="IG"/>
    <property type="match status" value="2"/>
</dbReference>
<organism evidence="7 8">
    <name type="scientific">Nematostella vectensis</name>
    <name type="common">Starlet sea anemone</name>
    <dbReference type="NCBI Taxonomy" id="45351"/>
    <lineage>
        <taxon>Eukaryota</taxon>
        <taxon>Metazoa</taxon>
        <taxon>Cnidaria</taxon>
        <taxon>Anthozoa</taxon>
        <taxon>Hexacorallia</taxon>
        <taxon>Actiniaria</taxon>
        <taxon>Edwardsiidae</taxon>
        <taxon>Nematostella</taxon>
    </lineage>
</organism>
<feature type="non-terminal residue" evidence="7">
    <location>
        <position position="1"/>
    </location>
</feature>
<dbReference type="InterPro" id="IPR003598">
    <property type="entry name" value="Ig_sub2"/>
</dbReference>
<dbReference type="InterPro" id="IPR013783">
    <property type="entry name" value="Ig-like_fold"/>
</dbReference>
<reference evidence="7 8" key="1">
    <citation type="journal article" date="2007" name="Science">
        <title>Sea anemone genome reveals ancestral eumetazoan gene repertoire and genomic organization.</title>
        <authorList>
            <person name="Putnam N.H."/>
            <person name="Srivastava M."/>
            <person name="Hellsten U."/>
            <person name="Dirks B."/>
            <person name="Chapman J."/>
            <person name="Salamov A."/>
            <person name="Terry A."/>
            <person name="Shapiro H."/>
            <person name="Lindquist E."/>
            <person name="Kapitonov V.V."/>
            <person name="Jurka J."/>
            <person name="Genikhovich G."/>
            <person name="Grigoriev I.V."/>
            <person name="Lucas S.M."/>
            <person name="Steele R.E."/>
            <person name="Finnerty J.R."/>
            <person name="Technau U."/>
            <person name="Martindale M.Q."/>
            <person name="Rokhsar D.S."/>
        </authorList>
    </citation>
    <scope>NUCLEOTIDE SEQUENCE [LARGE SCALE GENOMIC DNA]</scope>
    <source>
        <strain evidence="8">CH2 X CH6</strain>
    </source>
</reference>
<keyword evidence="3" id="KW-1015">Disulfide bond</keyword>
<evidence type="ECO:0000256" key="1">
    <source>
        <dbReference type="ARBA" id="ARBA00004479"/>
    </source>
</evidence>
<dbReference type="EMBL" id="DS469588">
    <property type="protein sequence ID" value="EDO40677.1"/>
    <property type="molecule type" value="Genomic_DNA"/>
</dbReference>
<comment type="subcellular location">
    <subcellularLocation>
        <location evidence="1">Membrane</location>
        <topology evidence="1">Single-pass type I membrane protein</topology>
    </subcellularLocation>
</comment>
<evidence type="ECO:0000313" key="7">
    <source>
        <dbReference type="EMBL" id="EDO40677.1"/>
    </source>
</evidence>
<protein>
    <recommendedName>
        <fullName evidence="6">Ig-like domain-containing protein</fullName>
    </recommendedName>
</protein>
<dbReference type="OMA" id="CKSENWA"/>
<evidence type="ECO:0000256" key="3">
    <source>
        <dbReference type="ARBA" id="ARBA00023157"/>
    </source>
</evidence>
<dbReference type="InterPro" id="IPR051275">
    <property type="entry name" value="Cell_adhesion_signaling"/>
</dbReference>
<dbReference type="InterPro" id="IPR003599">
    <property type="entry name" value="Ig_sub"/>
</dbReference>